<sequence length="139" mass="16058">MPPHWCKQLPEYEVVAESDTRRVVVNTGLAKAQKKVEKKDQASVLHWMKIWVRDQKDAAIPEERFKFQTRWKGAGDNIRVSVFKSYQARYYGFTREIEGKETFLVSAIDPAKKDNQADPAMYKRVGEEALRVIKALGSK</sequence>
<proteinExistence type="predicted"/>
<evidence type="ECO:0000313" key="1">
    <source>
        <dbReference type="EMBL" id="RAK51316.1"/>
    </source>
</evidence>
<name>A0A328AAT9_9CAUL</name>
<comment type="caution">
    <text evidence="1">The sequence shown here is derived from an EMBL/GenBank/DDBJ whole genome shotgun (WGS) entry which is preliminary data.</text>
</comment>
<evidence type="ECO:0000313" key="2">
    <source>
        <dbReference type="Proteomes" id="UP000249725"/>
    </source>
</evidence>
<dbReference type="EMBL" id="QFYR01000004">
    <property type="protein sequence ID" value="RAK51316.1"/>
    <property type="molecule type" value="Genomic_DNA"/>
</dbReference>
<reference evidence="2" key="1">
    <citation type="submission" date="2018-05" db="EMBL/GenBank/DDBJ databases">
        <authorList>
            <person name="Li X."/>
        </authorList>
    </citation>
    <scope>NUCLEOTIDE SEQUENCE [LARGE SCALE GENOMIC DNA]</scope>
    <source>
        <strain evidence="2">YIM 73061</strain>
    </source>
</reference>
<protein>
    <submittedName>
        <fullName evidence="1">Uncharacterized protein</fullName>
    </submittedName>
</protein>
<dbReference type="Proteomes" id="UP000249725">
    <property type="component" value="Unassembled WGS sequence"/>
</dbReference>
<organism evidence="1 2">
    <name type="scientific">Phenylobacterium deserti</name>
    <dbReference type="NCBI Taxonomy" id="1914756"/>
    <lineage>
        <taxon>Bacteria</taxon>
        <taxon>Pseudomonadati</taxon>
        <taxon>Pseudomonadota</taxon>
        <taxon>Alphaproteobacteria</taxon>
        <taxon>Caulobacterales</taxon>
        <taxon>Caulobacteraceae</taxon>
        <taxon>Phenylobacterium</taxon>
    </lineage>
</organism>
<accession>A0A328AAT9</accession>
<dbReference type="AlphaFoldDB" id="A0A328AAT9"/>
<gene>
    <name evidence="1" type="ORF">DJ018_15340</name>
</gene>
<keyword evidence="2" id="KW-1185">Reference proteome</keyword>